<dbReference type="InterPro" id="IPR020568">
    <property type="entry name" value="Ribosomal_Su5_D2-typ_SF"/>
</dbReference>
<feature type="active site" evidence="9">
    <location>
        <position position="25"/>
    </location>
</feature>
<dbReference type="Pfam" id="PF08544">
    <property type="entry name" value="GHMP_kinases_C"/>
    <property type="match status" value="1"/>
</dbReference>
<evidence type="ECO:0000256" key="2">
    <source>
        <dbReference type="ARBA" id="ARBA00012052"/>
    </source>
</evidence>
<keyword evidence="6 9" id="KW-0418">Kinase</keyword>
<evidence type="ECO:0000259" key="10">
    <source>
        <dbReference type="Pfam" id="PF00288"/>
    </source>
</evidence>
<comment type="pathway">
    <text evidence="9">Isoprenoid biosynthesis; isopentenyl diphosphate biosynthesis via DXP pathway; isopentenyl diphosphate from 1-deoxy-D-xylulose 5-phosphate: step 3/6.</text>
</comment>
<dbReference type="SUPFAM" id="SSF55060">
    <property type="entry name" value="GHMP Kinase, C-terminal domain"/>
    <property type="match status" value="1"/>
</dbReference>
<dbReference type="UniPathway" id="UPA00056">
    <property type="reaction ID" value="UER00094"/>
</dbReference>
<dbReference type="InterPro" id="IPR004424">
    <property type="entry name" value="IspE"/>
</dbReference>
<dbReference type="Gene3D" id="3.30.230.10">
    <property type="match status" value="1"/>
</dbReference>
<evidence type="ECO:0000256" key="5">
    <source>
        <dbReference type="ARBA" id="ARBA00022741"/>
    </source>
</evidence>
<dbReference type="EMBL" id="LT559118">
    <property type="protein sequence ID" value="SBP00994.1"/>
    <property type="molecule type" value="Genomic_DNA"/>
</dbReference>
<feature type="domain" description="GHMP kinase C-terminal" evidence="11">
    <location>
        <begin position="220"/>
        <end position="297"/>
    </location>
</feature>
<feature type="domain" description="GHMP kinase N-terminal" evidence="10">
    <location>
        <begin position="82"/>
        <end position="160"/>
    </location>
</feature>
<comment type="similarity">
    <text evidence="1 9">Belongs to the GHMP kinase family. IspE subfamily.</text>
</comment>
<dbReference type="AlphaFoldDB" id="A0A1M4EQ97"/>
<dbReference type="GO" id="GO:0016114">
    <property type="term" value="P:terpenoid biosynthetic process"/>
    <property type="evidence" value="ECO:0007669"/>
    <property type="project" value="UniProtKB-UniRule"/>
</dbReference>
<evidence type="ECO:0000256" key="3">
    <source>
        <dbReference type="ARBA" id="ARBA00017473"/>
    </source>
</evidence>
<dbReference type="PANTHER" id="PTHR43527">
    <property type="entry name" value="4-DIPHOSPHOCYTIDYL-2-C-METHYL-D-ERYTHRITOL KINASE, CHLOROPLASTIC"/>
    <property type="match status" value="1"/>
</dbReference>
<evidence type="ECO:0000256" key="9">
    <source>
        <dbReference type="HAMAP-Rule" id="MF_00061"/>
    </source>
</evidence>
<evidence type="ECO:0000259" key="11">
    <source>
        <dbReference type="Pfam" id="PF08544"/>
    </source>
</evidence>
<proteinExistence type="inferred from homology"/>
<dbReference type="GO" id="GO:0005524">
    <property type="term" value="F:ATP binding"/>
    <property type="evidence" value="ECO:0007669"/>
    <property type="project" value="UniProtKB-UniRule"/>
</dbReference>
<organism evidence="12">
    <name type="scientific">Nonomuraea gerenzanensis</name>
    <dbReference type="NCBI Taxonomy" id="93944"/>
    <lineage>
        <taxon>Bacteria</taxon>
        <taxon>Bacillati</taxon>
        <taxon>Actinomycetota</taxon>
        <taxon>Actinomycetes</taxon>
        <taxon>Streptosporangiales</taxon>
        <taxon>Streptosporangiaceae</taxon>
        <taxon>Nonomuraea</taxon>
    </lineage>
</organism>
<dbReference type="GO" id="GO:0050515">
    <property type="term" value="F:4-(cytidine 5'-diphospho)-2-C-methyl-D-erythritol kinase activity"/>
    <property type="evidence" value="ECO:0007669"/>
    <property type="project" value="UniProtKB-UniRule"/>
</dbReference>
<dbReference type="PANTHER" id="PTHR43527:SF2">
    <property type="entry name" value="4-DIPHOSPHOCYTIDYL-2-C-METHYL-D-ERYTHRITOL KINASE, CHLOROPLASTIC"/>
    <property type="match status" value="1"/>
</dbReference>
<dbReference type="NCBIfam" id="NF002870">
    <property type="entry name" value="PRK03188.1"/>
    <property type="match status" value="1"/>
</dbReference>
<dbReference type="SUPFAM" id="SSF54211">
    <property type="entry name" value="Ribosomal protein S5 domain 2-like"/>
    <property type="match status" value="1"/>
</dbReference>
<reference evidence="12" key="1">
    <citation type="submission" date="2016-04" db="EMBL/GenBank/DDBJ databases">
        <authorList>
            <person name="Evans L.H."/>
            <person name="Alamgir A."/>
            <person name="Owens N."/>
            <person name="Weber N.D."/>
            <person name="Virtaneva K."/>
            <person name="Barbian K."/>
            <person name="Babar A."/>
            <person name="Rosenke K."/>
        </authorList>
    </citation>
    <scope>NUCLEOTIDE SEQUENCE</scope>
    <source>
        <strain evidence="12">Nono1</strain>
    </source>
</reference>
<dbReference type="Pfam" id="PF00288">
    <property type="entry name" value="GHMP_kinases_N"/>
    <property type="match status" value="1"/>
</dbReference>
<evidence type="ECO:0000313" key="12">
    <source>
        <dbReference type="EMBL" id="SBP00994.1"/>
    </source>
</evidence>
<keyword evidence="9" id="KW-0414">Isoprene biosynthesis</keyword>
<evidence type="ECO:0000256" key="4">
    <source>
        <dbReference type="ARBA" id="ARBA00022679"/>
    </source>
</evidence>
<accession>A0A1M4EQ97</accession>
<dbReference type="HAMAP" id="MF_00061">
    <property type="entry name" value="IspE"/>
    <property type="match status" value="1"/>
</dbReference>
<name>A0A1M4EQ97_9ACTN</name>
<dbReference type="InterPro" id="IPR006204">
    <property type="entry name" value="GHMP_kinase_N_dom"/>
</dbReference>
<evidence type="ECO:0000256" key="6">
    <source>
        <dbReference type="ARBA" id="ARBA00022777"/>
    </source>
</evidence>
<evidence type="ECO:0000256" key="7">
    <source>
        <dbReference type="ARBA" id="ARBA00022840"/>
    </source>
</evidence>
<comment type="function">
    <text evidence="9">Catalyzes the phosphorylation of the position 2 hydroxy group of 4-diphosphocytidyl-2C-methyl-D-erythritol.</text>
</comment>
<dbReference type="GO" id="GO:0019288">
    <property type="term" value="P:isopentenyl diphosphate biosynthetic process, methylerythritol 4-phosphate pathway"/>
    <property type="evidence" value="ECO:0007669"/>
    <property type="project" value="UniProtKB-UniRule"/>
</dbReference>
<dbReference type="EC" id="2.7.1.148" evidence="2 9"/>
<protein>
    <recommendedName>
        <fullName evidence="3 9">4-diphosphocytidyl-2-C-methyl-D-erythritol kinase</fullName>
        <shortName evidence="9">CMK</shortName>
        <ecNumber evidence="2 9">2.7.1.148</ecNumber>
    </recommendedName>
    <alternativeName>
        <fullName evidence="8 9">4-(cytidine-5'-diphospho)-2-C-methyl-D-erythritol kinase</fullName>
    </alternativeName>
</protein>
<dbReference type="NCBIfam" id="TIGR00154">
    <property type="entry name" value="ispE"/>
    <property type="match status" value="1"/>
</dbReference>
<dbReference type="InterPro" id="IPR013750">
    <property type="entry name" value="GHMP_kinase_C_dom"/>
</dbReference>
<evidence type="ECO:0000256" key="1">
    <source>
        <dbReference type="ARBA" id="ARBA00009684"/>
    </source>
</evidence>
<keyword evidence="5 9" id="KW-0547">Nucleotide-binding</keyword>
<dbReference type="PIRSF" id="PIRSF010376">
    <property type="entry name" value="IspE"/>
    <property type="match status" value="1"/>
</dbReference>
<gene>
    <name evidence="9" type="primary">ispE</name>
    <name evidence="12" type="ORF">BN4615_P10510</name>
</gene>
<sequence length="314" mass="32122">MSLTPASDESGRRSMSSVTVRVPAKVNVQLSVGPLREDGYHDLVNVFHAVSIFDEVVAKESESITVQVNGKWSDQVPVDDSNLAIRAARALAKHAGRTYGADLVIQKDIPVAGGMAGGSADAAGALVACNELWGLGLPFEDLMEIAGDLGSDVPFSLLGGTAVGTGRGEQLSELPTGGTFHWVFALADGGLSTASVYAECDRLRQASGADVPWPQLNDSLMEALGTGDAYALGSNLSNDLQAAALNLRPELAPTLDSGRQHGALGAIVSGSGPTCAFLAIDATHARDLAHSLTATGAAHTAVAAHGPVHGAVLV</sequence>
<dbReference type="InterPro" id="IPR014721">
    <property type="entry name" value="Ribsml_uS5_D2-typ_fold_subgr"/>
</dbReference>
<dbReference type="InterPro" id="IPR036554">
    <property type="entry name" value="GHMP_kinase_C_sf"/>
</dbReference>
<keyword evidence="7 9" id="KW-0067">ATP-binding</keyword>
<dbReference type="Gene3D" id="3.30.70.890">
    <property type="entry name" value="GHMP kinase, C-terminal domain"/>
    <property type="match status" value="1"/>
</dbReference>
<feature type="binding site" evidence="9">
    <location>
        <begin position="110"/>
        <end position="120"/>
    </location>
    <ligand>
        <name>ATP</name>
        <dbReference type="ChEBI" id="CHEBI:30616"/>
    </ligand>
</feature>
<evidence type="ECO:0000256" key="8">
    <source>
        <dbReference type="ARBA" id="ARBA00032554"/>
    </source>
</evidence>
<keyword evidence="4 9" id="KW-0808">Transferase</keyword>
<comment type="catalytic activity">
    <reaction evidence="9">
        <text>4-CDP-2-C-methyl-D-erythritol + ATP = 4-CDP-2-C-methyl-D-erythritol 2-phosphate + ADP + H(+)</text>
        <dbReference type="Rhea" id="RHEA:18437"/>
        <dbReference type="ChEBI" id="CHEBI:15378"/>
        <dbReference type="ChEBI" id="CHEBI:30616"/>
        <dbReference type="ChEBI" id="CHEBI:57823"/>
        <dbReference type="ChEBI" id="CHEBI:57919"/>
        <dbReference type="ChEBI" id="CHEBI:456216"/>
        <dbReference type="EC" id="2.7.1.148"/>
    </reaction>
</comment>
<feature type="active site" evidence="9">
    <location>
        <position position="152"/>
    </location>
</feature>